<dbReference type="SMART" id="SM00239">
    <property type="entry name" value="C2"/>
    <property type="match status" value="1"/>
</dbReference>
<feature type="domain" description="PH" evidence="3">
    <location>
        <begin position="689"/>
        <end position="791"/>
    </location>
</feature>
<accession>A0A0V1F8Q1</accession>
<dbReference type="Gene3D" id="1.10.506.10">
    <property type="entry name" value="GTPase Activation - p120gap, domain 1"/>
    <property type="match status" value="1"/>
</dbReference>
<keyword evidence="7" id="KW-1185">Reference proteome</keyword>
<dbReference type="InterPro" id="IPR039360">
    <property type="entry name" value="Ras_GTPase"/>
</dbReference>
<dbReference type="SUPFAM" id="SSF50729">
    <property type="entry name" value="PH domain-like"/>
    <property type="match status" value="1"/>
</dbReference>
<evidence type="ECO:0000256" key="1">
    <source>
        <dbReference type="ARBA" id="ARBA00022468"/>
    </source>
</evidence>
<reference evidence="6 7" key="1">
    <citation type="submission" date="2015-01" db="EMBL/GenBank/DDBJ databases">
        <title>Evolution of Trichinella species and genotypes.</title>
        <authorList>
            <person name="Korhonen P.K."/>
            <person name="Edoardo P."/>
            <person name="Giuseppe L.R."/>
            <person name="Gasser R.B."/>
        </authorList>
    </citation>
    <scope>NUCLEOTIDE SEQUENCE [LARGE SCALE GENOMIC DNA]</scope>
    <source>
        <strain evidence="6">ISS470</strain>
    </source>
</reference>
<dbReference type="InterPro" id="IPR008936">
    <property type="entry name" value="Rho_GTPase_activation_prot"/>
</dbReference>
<dbReference type="PROSITE" id="PS50018">
    <property type="entry name" value="RAS_GTPASE_ACTIV_2"/>
    <property type="match status" value="1"/>
</dbReference>
<dbReference type="CDD" id="cd05128">
    <property type="entry name" value="RasGAP_GAP1_like"/>
    <property type="match status" value="1"/>
</dbReference>
<proteinExistence type="predicted"/>
<dbReference type="EMBL" id="JYDT01000171">
    <property type="protein sequence ID" value="KRY82522.1"/>
    <property type="molecule type" value="Genomic_DNA"/>
</dbReference>
<organism evidence="6 7">
    <name type="scientific">Trichinella pseudospiralis</name>
    <name type="common">Parasitic roundworm</name>
    <dbReference type="NCBI Taxonomy" id="6337"/>
    <lineage>
        <taxon>Eukaryota</taxon>
        <taxon>Metazoa</taxon>
        <taxon>Ecdysozoa</taxon>
        <taxon>Nematoda</taxon>
        <taxon>Enoplea</taxon>
        <taxon>Dorylaimia</taxon>
        <taxon>Trichinellida</taxon>
        <taxon>Trichinellidae</taxon>
        <taxon>Trichinella</taxon>
    </lineage>
</organism>
<dbReference type="InterPro" id="IPR000008">
    <property type="entry name" value="C2_dom"/>
</dbReference>
<dbReference type="SUPFAM" id="SSF48350">
    <property type="entry name" value="GTPase activation domain, GAP"/>
    <property type="match status" value="1"/>
</dbReference>
<dbReference type="InterPro" id="IPR023152">
    <property type="entry name" value="RasGAP_CS"/>
</dbReference>
<feature type="non-terminal residue" evidence="6">
    <location>
        <position position="957"/>
    </location>
</feature>
<feature type="non-terminal residue" evidence="6">
    <location>
        <position position="1"/>
    </location>
</feature>
<dbReference type="PANTHER" id="PTHR10194">
    <property type="entry name" value="RAS GTPASE-ACTIVATING PROTEINS"/>
    <property type="match status" value="1"/>
</dbReference>
<feature type="domain" description="C2" evidence="4">
    <location>
        <begin position="92"/>
        <end position="214"/>
    </location>
</feature>
<keyword evidence="1" id="KW-0343">GTPase activation</keyword>
<dbReference type="Proteomes" id="UP000054995">
    <property type="component" value="Unassembled WGS sequence"/>
</dbReference>
<dbReference type="OrthoDB" id="1562946at2759"/>
<sequence length="957" mass="109652">LLLLLLLVVVVVLLLLSSSSLLTAPTPFPFQLSSSIRSLPFNITPSLIRRPDSYFIFFFATDWLIFPGQQFKISLSFIKIILSIITVFMAADDKPPFMDMDKDNVAQSLRFVDILDLRLVEARNLSLRQGSSAMDHFVCCVIKLDSEEIFRSSTTAKTTNPFFGDDFHFEVQKKFRLLSFYLFDHYPGRVARPLGRITFCKDDIFRYSGVERWFPLKPISRHSEGKVCLELSYEYTNDSKLAKRLKVRLLDFCDLSLPVSRPGELYALVHLQRDDEQLFTDTKKLRVRRLSPESYSMAEAVYVDLPSGCFAKQAAITDEADFSIDPHPTTSVSTILRVSLWHDMPRSFSTFFHGEVRVPLTGGRRQFHLSNIAWYYLKPRSRPSERDRSAKRNQSINANFDDPGDLCALKLRIRYNVDHILPSPYYNELWRLLLDSLSCKPFRASTLSLLSCLPKTEVDNIVLPVVRIFLHSNQVKALIQTQCIEEISQCQDVNTLFRSCSFATRCVFELMKLVGHQYLISTLKPCLDKIYAERKCCEVDPDRLQPELVLSRIVDSNHRCPQLLKDAFKILREVTACFYPNRLEVQWLVLSSFLIMRFFAAALLNPKTFGLRKDNPDATVARTLALVSKTIQRLSNFVVCGRKLSEKEAFMVPLWERFADERHRLAFIKFFDRISCVSSESSMTGESVTVLKEGVLFEYKANSGCLGRRCLSSKPRYCCLTDNEFYWCKHKGSVRLGLLHLSDIVLIQAIDEKSQGKLVFEVATPNVSVKLDASHSMEMGEWMAALKKACRRQQLALKQINDACQYYEIDIEQQLENIHLAFLRHIETVRAWKEASNGKSQDERQDVYTLTGCSDEISSQVLHDSIQAVLACTYTLEQGHRAAVVKYLRQMKYGSKDLPIGDDNYLLLRSRIREYASISWAPLSQDEDTTCIGQMSSTAEENNTLPANDFQSMQTVI</sequence>
<dbReference type="InterPro" id="IPR001849">
    <property type="entry name" value="PH_domain"/>
</dbReference>
<dbReference type="InterPro" id="IPR035892">
    <property type="entry name" value="C2_domain_sf"/>
</dbReference>
<dbReference type="Gene3D" id="2.30.29.30">
    <property type="entry name" value="Pleckstrin-homology domain (PH domain)/Phosphotyrosine-binding domain (PTB)"/>
    <property type="match status" value="1"/>
</dbReference>
<gene>
    <name evidence="6" type="primary">RASA3</name>
    <name evidence="6" type="ORF">T4D_5151</name>
</gene>
<comment type="caution">
    <text evidence="6">The sequence shown here is derived from an EMBL/GenBank/DDBJ whole genome shotgun (WGS) entry which is preliminary data.</text>
</comment>
<dbReference type="PANTHER" id="PTHR10194:SF148">
    <property type="entry name" value="GTPASE-ACTIVATING PROTEIN"/>
    <property type="match status" value="1"/>
</dbReference>
<feature type="chain" id="PRO_5006877790" evidence="2">
    <location>
        <begin position="20"/>
        <end position="957"/>
    </location>
</feature>
<evidence type="ECO:0000259" key="3">
    <source>
        <dbReference type="PROSITE" id="PS50003"/>
    </source>
</evidence>
<dbReference type="PROSITE" id="PS00509">
    <property type="entry name" value="RAS_GTPASE_ACTIV_1"/>
    <property type="match status" value="1"/>
</dbReference>
<dbReference type="SUPFAM" id="SSF49562">
    <property type="entry name" value="C2 domain (Calcium/lipid-binding domain, CaLB)"/>
    <property type="match status" value="1"/>
</dbReference>
<dbReference type="Gene3D" id="2.60.40.150">
    <property type="entry name" value="C2 domain"/>
    <property type="match status" value="1"/>
</dbReference>
<dbReference type="AlphaFoldDB" id="A0A0V1F8Q1"/>
<evidence type="ECO:0000313" key="6">
    <source>
        <dbReference type="EMBL" id="KRY82522.1"/>
    </source>
</evidence>
<evidence type="ECO:0000259" key="4">
    <source>
        <dbReference type="PROSITE" id="PS50004"/>
    </source>
</evidence>
<dbReference type="Pfam" id="PF00616">
    <property type="entry name" value="RasGAP"/>
    <property type="match status" value="2"/>
</dbReference>
<dbReference type="PROSITE" id="PS50004">
    <property type="entry name" value="C2"/>
    <property type="match status" value="1"/>
</dbReference>
<dbReference type="Pfam" id="PF00169">
    <property type="entry name" value="PH"/>
    <property type="match status" value="1"/>
</dbReference>
<dbReference type="GO" id="GO:0005096">
    <property type="term" value="F:GTPase activator activity"/>
    <property type="evidence" value="ECO:0007669"/>
    <property type="project" value="UniProtKB-KW"/>
</dbReference>
<dbReference type="SMART" id="SM00323">
    <property type="entry name" value="RasGAP"/>
    <property type="match status" value="1"/>
</dbReference>
<dbReference type="InterPro" id="IPR011993">
    <property type="entry name" value="PH-like_dom_sf"/>
</dbReference>
<dbReference type="Pfam" id="PF00168">
    <property type="entry name" value="C2"/>
    <property type="match status" value="1"/>
</dbReference>
<dbReference type="SMART" id="SM00233">
    <property type="entry name" value="PH"/>
    <property type="match status" value="1"/>
</dbReference>
<protein>
    <submittedName>
        <fullName evidence="6">Ras GTPase-activating protein 3</fullName>
    </submittedName>
</protein>
<evidence type="ECO:0000259" key="5">
    <source>
        <dbReference type="PROSITE" id="PS50018"/>
    </source>
</evidence>
<keyword evidence="2" id="KW-0732">Signal</keyword>
<dbReference type="PROSITE" id="PS50003">
    <property type="entry name" value="PH_DOMAIN"/>
    <property type="match status" value="1"/>
</dbReference>
<evidence type="ECO:0000256" key="2">
    <source>
        <dbReference type="SAM" id="SignalP"/>
    </source>
</evidence>
<feature type="signal peptide" evidence="2">
    <location>
        <begin position="1"/>
        <end position="19"/>
    </location>
</feature>
<evidence type="ECO:0000313" key="7">
    <source>
        <dbReference type="Proteomes" id="UP000054995"/>
    </source>
</evidence>
<feature type="domain" description="Ras-GAP" evidence="5">
    <location>
        <begin position="457"/>
        <end position="636"/>
    </location>
</feature>
<dbReference type="InterPro" id="IPR001936">
    <property type="entry name" value="RasGAP_dom"/>
</dbReference>
<name>A0A0V1F8Q1_TRIPS</name>